<keyword evidence="1" id="KW-0812">Transmembrane</keyword>
<protein>
    <submittedName>
        <fullName evidence="2">Uncharacterized protein</fullName>
    </submittedName>
</protein>
<evidence type="ECO:0000313" key="2">
    <source>
        <dbReference type="EMBL" id="CAA2935784.1"/>
    </source>
</evidence>
<organism evidence="2 3">
    <name type="scientific">Olea europaea subsp. europaea</name>
    <dbReference type="NCBI Taxonomy" id="158383"/>
    <lineage>
        <taxon>Eukaryota</taxon>
        <taxon>Viridiplantae</taxon>
        <taxon>Streptophyta</taxon>
        <taxon>Embryophyta</taxon>
        <taxon>Tracheophyta</taxon>
        <taxon>Spermatophyta</taxon>
        <taxon>Magnoliopsida</taxon>
        <taxon>eudicotyledons</taxon>
        <taxon>Gunneridae</taxon>
        <taxon>Pentapetalae</taxon>
        <taxon>asterids</taxon>
        <taxon>lamiids</taxon>
        <taxon>Lamiales</taxon>
        <taxon>Oleaceae</taxon>
        <taxon>Oleeae</taxon>
        <taxon>Olea</taxon>
    </lineage>
</organism>
<feature type="transmembrane region" description="Helical" evidence="1">
    <location>
        <begin position="80"/>
        <end position="99"/>
    </location>
</feature>
<evidence type="ECO:0000256" key="1">
    <source>
        <dbReference type="SAM" id="Phobius"/>
    </source>
</evidence>
<gene>
    <name evidence="2" type="ORF">OLEA9_A003841</name>
</gene>
<feature type="transmembrane region" description="Helical" evidence="1">
    <location>
        <begin position="12"/>
        <end position="32"/>
    </location>
</feature>
<name>A0A8S0PAI5_OLEEU</name>
<dbReference type="Gramene" id="OE9A003841T1">
    <property type="protein sequence ID" value="OE9A003841C1"/>
    <property type="gene ID" value="OE9A003841"/>
</dbReference>
<keyword evidence="1" id="KW-0472">Membrane</keyword>
<keyword evidence="3" id="KW-1185">Reference proteome</keyword>
<sequence>MTFAESCHKVQFIQPCVTVLIQSVTAIGYSFCRTIFCLLEDYFYFRASGLLRFDFYFMFELLNNWLLSLCVVLSNDYSGGYVLCFLLLIFSHFQFIALFKFDNSTLL</sequence>
<keyword evidence="1" id="KW-1133">Transmembrane helix</keyword>
<proteinExistence type="predicted"/>
<dbReference type="EMBL" id="CACTIH010000027">
    <property type="protein sequence ID" value="CAA2935784.1"/>
    <property type="molecule type" value="Genomic_DNA"/>
</dbReference>
<dbReference type="AlphaFoldDB" id="A0A8S0PAI5"/>
<feature type="transmembrane region" description="Helical" evidence="1">
    <location>
        <begin position="53"/>
        <end position="74"/>
    </location>
</feature>
<accession>A0A8S0PAI5</accession>
<reference evidence="2 3" key="1">
    <citation type="submission" date="2019-12" db="EMBL/GenBank/DDBJ databases">
        <authorList>
            <person name="Alioto T."/>
            <person name="Alioto T."/>
            <person name="Gomez Garrido J."/>
        </authorList>
    </citation>
    <scope>NUCLEOTIDE SEQUENCE [LARGE SCALE GENOMIC DNA]</scope>
</reference>
<dbReference type="Proteomes" id="UP000594638">
    <property type="component" value="Unassembled WGS sequence"/>
</dbReference>
<comment type="caution">
    <text evidence="2">The sequence shown here is derived from an EMBL/GenBank/DDBJ whole genome shotgun (WGS) entry which is preliminary data.</text>
</comment>
<evidence type="ECO:0000313" key="3">
    <source>
        <dbReference type="Proteomes" id="UP000594638"/>
    </source>
</evidence>